<feature type="non-terminal residue" evidence="8">
    <location>
        <position position="1"/>
    </location>
</feature>
<keyword evidence="4" id="KW-0255">Endonuclease</keyword>
<dbReference type="GO" id="GO:0004519">
    <property type="term" value="F:endonuclease activity"/>
    <property type="evidence" value="ECO:0007669"/>
    <property type="project" value="UniProtKB-KW"/>
</dbReference>
<feature type="non-terminal residue" evidence="8">
    <location>
        <position position="105"/>
    </location>
</feature>
<comment type="caution">
    <text evidence="8">The sequence shown here is derived from an EMBL/GenBank/DDBJ whole genome shotgun (WGS) entry which is preliminary data.</text>
</comment>
<dbReference type="GO" id="GO:0003964">
    <property type="term" value="F:RNA-directed DNA polymerase activity"/>
    <property type="evidence" value="ECO:0007669"/>
    <property type="project" value="UniProtKB-KW"/>
</dbReference>
<gene>
    <name evidence="8" type="primary">Ervk25_0</name>
    <name evidence="8" type="ORF">CHATOR_R15015</name>
</gene>
<dbReference type="GO" id="GO:0015074">
    <property type="term" value="P:DNA integration"/>
    <property type="evidence" value="ECO:0007669"/>
    <property type="project" value="InterPro"/>
</dbReference>
<dbReference type="GO" id="GO:0016787">
    <property type="term" value="F:hydrolase activity"/>
    <property type="evidence" value="ECO:0007669"/>
    <property type="project" value="UniProtKB-KW"/>
</dbReference>
<keyword evidence="2" id="KW-0548">Nucleotidyltransferase</keyword>
<dbReference type="Pfam" id="PF00665">
    <property type="entry name" value="rve"/>
    <property type="match status" value="1"/>
</dbReference>
<dbReference type="GO" id="GO:0035613">
    <property type="term" value="F:RNA stem-loop binding"/>
    <property type="evidence" value="ECO:0007669"/>
    <property type="project" value="TreeGrafter"/>
</dbReference>
<evidence type="ECO:0000256" key="2">
    <source>
        <dbReference type="ARBA" id="ARBA00022695"/>
    </source>
</evidence>
<dbReference type="AlphaFoldDB" id="A0A7L0JIY3"/>
<dbReference type="EMBL" id="VXAL01000797">
    <property type="protein sequence ID" value="NXK44515.1"/>
    <property type="molecule type" value="Genomic_DNA"/>
</dbReference>
<organism evidence="8 9">
    <name type="scientific">Chauna torquata</name>
    <name type="common">Southern screamer</name>
    <dbReference type="NCBI Taxonomy" id="30388"/>
    <lineage>
        <taxon>Eukaryota</taxon>
        <taxon>Metazoa</taxon>
        <taxon>Chordata</taxon>
        <taxon>Craniata</taxon>
        <taxon>Vertebrata</taxon>
        <taxon>Euteleostomi</taxon>
        <taxon>Archelosauria</taxon>
        <taxon>Archosauria</taxon>
        <taxon>Dinosauria</taxon>
        <taxon>Saurischia</taxon>
        <taxon>Theropoda</taxon>
        <taxon>Coelurosauria</taxon>
        <taxon>Aves</taxon>
        <taxon>Neognathae</taxon>
        <taxon>Galloanserae</taxon>
        <taxon>Anseriformes</taxon>
        <taxon>Anhimidae</taxon>
        <taxon>Chauna</taxon>
    </lineage>
</organism>
<dbReference type="PROSITE" id="PS50994">
    <property type="entry name" value="INTEGRASE"/>
    <property type="match status" value="1"/>
</dbReference>
<dbReference type="PANTHER" id="PTHR41694:SF3">
    <property type="entry name" value="RNA-DIRECTED DNA POLYMERASE-RELATED"/>
    <property type="match status" value="1"/>
</dbReference>
<sequence length="105" mass="11789">RVLKALELWQTDVMEFPSYVRMGYIHVSIDTFSGLIWATAHVSTKARDVKKHLLSCFAVMGVPTQVKRDNGLGYRAELLTHFLQAWGVSHSFGIPRNSTGQAIVE</sequence>
<accession>A0A7L0JIY3</accession>
<dbReference type="SUPFAM" id="SSF53098">
    <property type="entry name" value="Ribonuclease H-like"/>
    <property type="match status" value="1"/>
</dbReference>
<evidence type="ECO:0000256" key="6">
    <source>
        <dbReference type="ARBA" id="ARBA00022918"/>
    </source>
</evidence>
<evidence type="ECO:0000313" key="9">
    <source>
        <dbReference type="Proteomes" id="UP000537522"/>
    </source>
</evidence>
<feature type="domain" description="Integrase catalytic" evidence="7">
    <location>
        <begin position="1"/>
        <end position="105"/>
    </location>
</feature>
<keyword evidence="6" id="KW-0695">RNA-directed DNA polymerase</keyword>
<dbReference type="PANTHER" id="PTHR41694">
    <property type="entry name" value="ENDOGENOUS RETROVIRUS GROUP K MEMBER POL PROTEIN"/>
    <property type="match status" value="1"/>
</dbReference>
<proteinExistence type="predicted"/>
<evidence type="ECO:0000259" key="7">
    <source>
        <dbReference type="PROSITE" id="PS50994"/>
    </source>
</evidence>
<dbReference type="InterPro" id="IPR001584">
    <property type="entry name" value="Integrase_cat-core"/>
</dbReference>
<reference evidence="8 9" key="1">
    <citation type="submission" date="2019-09" db="EMBL/GenBank/DDBJ databases">
        <title>Bird 10,000 Genomes (B10K) Project - Family phase.</title>
        <authorList>
            <person name="Zhang G."/>
        </authorList>
    </citation>
    <scope>NUCLEOTIDE SEQUENCE [LARGE SCALE GENOMIC DNA]</scope>
    <source>
        <strain evidence="8">B10K-DU-011-36</strain>
        <tissue evidence="8">Muscle</tissue>
    </source>
</reference>
<dbReference type="InterPro" id="IPR036397">
    <property type="entry name" value="RNaseH_sf"/>
</dbReference>
<keyword evidence="9" id="KW-1185">Reference proteome</keyword>
<dbReference type="Gene3D" id="3.30.420.10">
    <property type="entry name" value="Ribonuclease H-like superfamily/Ribonuclease H"/>
    <property type="match status" value="1"/>
</dbReference>
<evidence type="ECO:0000256" key="3">
    <source>
        <dbReference type="ARBA" id="ARBA00022722"/>
    </source>
</evidence>
<dbReference type="Proteomes" id="UP000537522">
    <property type="component" value="Unassembled WGS sequence"/>
</dbReference>
<evidence type="ECO:0000256" key="1">
    <source>
        <dbReference type="ARBA" id="ARBA00022679"/>
    </source>
</evidence>
<keyword evidence="3" id="KW-0540">Nuclease</keyword>
<name>A0A7L0JIY3_CHATO</name>
<keyword evidence="1" id="KW-0808">Transferase</keyword>
<protein>
    <submittedName>
        <fullName evidence="8">POK25 protein</fullName>
    </submittedName>
</protein>
<keyword evidence="5" id="KW-0378">Hydrolase</keyword>
<dbReference type="InterPro" id="IPR012337">
    <property type="entry name" value="RNaseH-like_sf"/>
</dbReference>
<evidence type="ECO:0000256" key="4">
    <source>
        <dbReference type="ARBA" id="ARBA00022759"/>
    </source>
</evidence>
<evidence type="ECO:0000313" key="8">
    <source>
        <dbReference type="EMBL" id="NXK44515.1"/>
    </source>
</evidence>
<evidence type="ECO:0000256" key="5">
    <source>
        <dbReference type="ARBA" id="ARBA00022801"/>
    </source>
</evidence>